<sequence length="312" mass="34123">MDEEQGWSGYNVRCCVLVTLLGAFFPSIVAKGTSQTVNTAGSHVLPLKSEQGDVGHVIATLGGIPQCSQVVNTRVDQEFLNEEMISPCRGETAGYDIVELLQPSHELLMPSETETMTLCRSGAYAVWLHLVTKARWLSECTYRQSQVSLRSLAETLLRIREELVVTGVSDIAPSAAMFRELYEINQLANVLRANQSLVDQVSVPVVQVARRLIETEALGSEDQNLSRERLNAASTDSIGSPDRVNTSNTTIALMESSTTFNSSDLAGFTSGDKIGPHASTTATTTVLTLSYVYLIGAWVLFNGSYFFLMRRK</sequence>
<gene>
    <name evidence="1" type="ORF">PsorP6_015975</name>
</gene>
<organism evidence="1 2">
    <name type="scientific">Peronosclerospora sorghi</name>
    <dbReference type="NCBI Taxonomy" id="230839"/>
    <lineage>
        <taxon>Eukaryota</taxon>
        <taxon>Sar</taxon>
        <taxon>Stramenopiles</taxon>
        <taxon>Oomycota</taxon>
        <taxon>Peronosporomycetes</taxon>
        <taxon>Peronosporales</taxon>
        <taxon>Peronosporaceae</taxon>
        <taxon>Peronosclerospora</taxon>
    </lineage>
</organism>
<keyword evidence="2" id="KW-1185">Reference proteome</keyword>
<comment type="caution">
    <text evidence="1">The sequence shown here is derived from an EMBL/GenBank/DDBJ whole genome shotgun (WGS) entry which is preliminary data.</text>
</comment>
<proteinExistence type="predicted"/>
<reference evidence="1 2" key="1">
    <citation type="journal article" date="2022" name="bioRxiv">
        <title>The genome of the oomycete Peronosclerospora sorghi, a cosmopolitan pathogen of maize and sorghum, is inflated with dispersed pseudogenes.</title>
        <authorList>
            <person name="Fletcher K."/>
            <person name="Martin F."/>
            <person name="Isakeit T."/>
            <person name="Cavanaugh K."/>
            <person name="Magill C."/>
            <person name="Michelmore R."/>
        </authorList>
    </citation>
    <scope>NUCLEOTIDE SEQUENCE [LARGE SCALE GENOMIC DNA]</scope>
    <source>
        <strain evidence="1">P6</strain>
    </source>
</reference>
<name>A0ACC0WM76_9STRA</name>
<evidence type="ECO:0000313" key="2">
    <source>
        <dbReference type="Proteomes" id="UP001163321"/>
    </source>
</evidence>
<evidence type="ECO:0000313" key="1">
    <source>
        <dbReference type="EMBL" id="KAI9919859.1"/>
    </source>
</evidence>
<dbReference type="Proteomes" id="UP001163321">
    <property type="component" value="Chromosome 10"/>
</dbReference>
<dbReference type="EMBL" id="CM047589">
    <property type="protein sequence ID" value="KAI9919859.1"/>
    <property type="molecule type" value="Genomic_DNA"/>
</dbReference>
<protein>
    <submittedName>
        <fullName evidence="1">Uncharacterized protein</fullName>
    </submittedName>
</protein>
<accession>A0ACC0WM76</accession>